<reference evidence="1 2" key="1">
    <citation type="journal article" date="2019" name="Sci. Rep.">
        <title>Orb-weaving spider Araneus ventricosus genome elucidates the spidroin gene catalogue.</title>
        <authorList>
            <person name="Kono N."/>
            <person name="Nakamura H."/>
            <person name="Ohtoshi R."/>
            <person name="Moran D.A.P."/>
            <person name="Shinohara A."/>
            <person name="Yoshida Y."/>
            <person name="Fujiwara M."/>
            <person name="Mori M."/>
            <person name="Tomita M."/>
            <person name="Arakawa K."/>
        </authorList>
    </citation>
    <scope>NUCLEOTIDE SEQUENCE [LARGE SCALE GENOMIC DNA]</scope>
</reference>
<comment type="caution">
    <text evidence="1">The sequence shown here is derived from an EMBL/GenBank/DDBJ whole genome shotgun (WGS) entry which is preliminary data.</text>
</comment>
<evidence type="ECO:0000313" key="1">
    <source>
        <dbReference type="EMBL" id="GBN59485.1"/>
    </source>
</evidence>
<organism evidence="1 2">
    <name type="scientific">Araneus ventricosus</name>
    <name type="common">Orbweaver spider</name>
    <name type="synonym">Epeira ventricosa</name>
    <dbReference type="NCBI Taxonomy" id="182803"/>
    <lineage>
        <taxon>Eukaryota</taxon>
        <taxon>Metazoa</taxon>
        <taxon>Ecdysozoa</taxon>
        <taxon>Arthropoda</taxon>
        <taxon>Chelicerata</taxon>
        <taxon>Arachnida</taxon>
        <taxon>Araneae</taxon>
        <taxon>Araneomorphae</taxon>
        <taxon>Entelegynae</taxon>
        <taxon>Araneoidea</taxon>
        <taxon>Araneidae</taxon>
        <taxon>Araneus</taxon>
    </lineage>
</organism>
<proteinExistence type="predicted"/>
<dbReference type="AlphaFoldDB" id="A0A4Y2Q5P4"/>
<name>A0A4Y2Q5P4_ARAVE</name>
<protein>
    <submittedName>
        <fullName evidence="1">Uncharacterized protein</fullName>
    </submittedName>
</protein>
<keyword evidence="2" id="KW-1185">Reference proteome</keyword>
<dbReference type="Proteomes" id="UP000499080">
    <property type="component" value="Unassembled WGS sequence"/>
</dbReference>
<evidence type="ECO:0000313" key="2">
    <source>
        <dbReference type="Proteomes" id="UP000499080"/>
    </source>
</evidence>
<gene>
    <name evidence="1" type="ORF">AVEN_168751_1</name>
</gene>
<dbReference type="EMBL" id="BGPR01013156">
    <property type="protein sequence ID" value="GBN59485.1"/>
    <property type="molecule type" value="Genomic_DNA"/>
</dbReference>
<sequence length="160" mass="18477">MFKNKRKKINSIRKILWIFISRPQNILKIELINACIHECIVTAVFPRNRLYNRGPSGRVSMSRDLTPPKIHCSGGHGLVKSVEAKGPPILVRRESFEKGRRFRSRPRHLAMTRNYQVCPKIVIVLLQAAMQTQSINSNDPLFYPEFILGKYGQHTYQTGF</sequence>
<accession>A0A4Y2Q5P4</accession>